<dbReference type="AlphaFoldDB" id="A0A6P7T3N6"/>
<organism evidence="1 2">
    <name type="scientific">Octopus sinensis</name>
    <name type="common">East Asian common octopus</name>
    <dbReference type="NCBI Taxonomy" id="2607531"/>
    <lineage>
        <taxon>Eukaryota</taxon>
        <taxon>Metazoa</taxon>
        <taxon>Spiralia</taxon>
        <taxon>Lophotrochozoa</taxon>
        <taxon>Mollusca</taxon>
        <taxon>Cephalopoda</taxon>
        <taxon>Coleoidea</taxon>
        <taxon>Octopodiformes</taxon>
        <taxon>Octopoda</taxon>
        <taxon>Incirrata</taxon>
        <taxon>Octopodidae</taxon>
        <taxon>Octopus</taxon>
    </lineage>
</organism>
<evidence type="ECO:0000313" key="2">
    <source>
        <dbReference type="RefSeq" id="XP_029645349.1"/>
    </source>
</evidence>
<accession>A0A6P7T3N6</accession>
<dbReference type="SUPFAM" id="SSF52540">
    <property type="entry name" value="P-loop containing nucleoside triphosphate hydrolases"/>
    <property type="match status" value="1"/>
</dbReference>
<dbReference type="CDD" id="cd18809">
    <property type="entry name" value="SF1_C_RecD"/>
    <property type="match status" value="1"/>
</dbReference>
<name>A0A6P7T3N6_9MOLL</name>
<gene>
    <name evidence="2" type="primary">LOC115219327</name>
</gene>
<keyword evidence="1" id="KW-1185">Reference proteome</keyword>
<dbReference type="Gene3D" id="3.40.50.300">
    <property type="entry name" value="P-loop containing nucleotide triphosphate hydrolases"/>
    <property type="match status" value="1"/>
</dbReference>
<sequence>MAEQDDFKMWLLEVGNGTLSNNEGLEENLIEIPQNMISTNNIVRELLVEKQRLSSHKHIILLLPSKATTCRSFDTIVEENNEAVIHCPVEFLKYTDLEEAFDSHAAKEPESSERFTQGFFHSWKILSGSKKDEEAFIPRINLRPSDTTLPFSMNRQQLPVIPAFAMTINKSQGQSFNTVDIILPSPVFSHGQLYVSLSRSRSSDNFKMLVKNHPKQGELIGGSSDGSTILGL</sequence>
<dbReference type="RefSeq" id="XP_029645349.1">
    <property type="nucleotide sequence ID" value="XM_029789489.1"/>
</dbReference>
<reference evidence="2" key="1">
    <citation type="submission" date="2025-08" db="UniProtKB">
        <authorList>
            <consortium name="RefSeq"/>
        </authorList>
    </citation>
    <scope>IDENTIFICATION</scope>
</reference>
<evidence type="ECO:0000313" key="1">
    <source>
        <dbReference type="Proteomes" id="UP000515154"/>
    </source>
</evidence>
<protein>
    <submittedName>
        <fullName evidence="2">Uncharacterized protein LOC115219327</fullName>
    </submittedName>
</protein>
<proteinExistence type="predicted"/>
<dbReference type="PANTHER" id="PTHR23274:SF48">
    <property type="entry name" value="ATP-DEPENDENT DNA HELICASE"/>
    <property type="match status" value="1"/>
</dbReference>
<dbReference type="GO" id="GO:0006260">
    <property type="term" value="P:DNA replication"/>
    <property type="evidence" value="ECO:0007669"/>
    <property type="project" value="TreeGrafter"/>
</dbReference>
<dbReference type="PANTHER" id="PTHR23274">
    <property type="entry name" value="DNA HELICASE-RELATED"/>
    <property type="match status" value="1"/>
</dbReference>
<dbReference type="GO" id="GO:0005657">
    <property type="term" value="C:replication fork"/>
    <property type="evidence" value="ECO:0007669"/>
    <property type="project" value="TreeGrafter"/>
</dbReference>
<dbReference type="KEGG" id="osn:115219327"/>
<dbReference type="InterPro" id="IPR027417">
    <property type="entry name" value="P-loop_NTPase"/>
</dbReference>
<dbReference type="Proteomes" id="UP000515154">
    <property type="component" value="Linkage group LG14"/>
</dbReference>